<dbReference type="SUPFAM" id="SSF56281">
    <property type="entry name" value="Metallo-hydrolase/oxidoreductase"/>
    <property type="match status" value="1"/>
</dbReference>
<keyword evidence="8" id="KW-1185">Reference proteome</keyword>
<evidence type="ECO:0000256" key="2">
    <source>
        <dbReference type="ARBA" id="ARBA00007749"/>
    </source>
</evidence>
<organism evidence="7 8">
    <name type="scientific">Dictyobacter halimunensis</name>
    <dbReference type="NCBI Taxonomy" id="3026934"/>
    <lineage>
        <taxon>Bacteria</taxon>
        <taxon>Bacillati</taxon>
        <taxon>Chloroflexota</taxon>
        <taxon>Ktedonobacteria</taxon>
        <taxon>Ktedonobacterales</taxon>
        <taxon>Dictyobacteraceae</taxon>
        <taxon>Dictyobacter</taxon>
    </lineage>
</organism>
<dbReference type="Gene3D" id="3.60.15.10">
    <property type="entry name" value="Ribonuclease Z/Hydroxyacylglutathione hydrolase-like"/>
    <property type="match status" value="1"/>
</dbReference>
<evidence type="ECO:0000313" key="8">
    <source>
        <dbReference type="Proteomes" id="UP001344906"/>
    </source>
</evidence>
<dbReference type="PANTHER" id="PTHR42978">
    <property type="entry name" value="QUORUM-QUENCHING LACTONASE YTNP-RELATED-RELATED"/>
    <property type="match status" value="1"/>
</dbReference>
<dbReference type="Proteomes" id="UP001344906">
    <property type="component" value="Unassembled WGS sequence"/>
</dbReference>
<evidence type="ECO:0000256" key="4">
    <source>
        <dbReference type="ARBA" id="ARBA00022801"/>
    </source>
</evidence>
<proteinExistence type="inferred from homology"/>
<protein>
    <submittedName>
        <fullName evidence="7">MBL fold metallo-hydrolase</fullName>
    </submittedName>
</protein>
<feature type="domain" description="Metallo-beta-lactamase" evidence="6">
    <location>
        <begin position="24"/>
        <end position="225"/>
    </location>
</feature>
<dbReference type="SMART" id="SM00849">
    <property type="entry name" value="Lactamase_B"/>
    <property type="match status" value="1"/>
</dbReference>
<reference evidence="7 8" key="1">
    <citation type="submission" date="2023-02" db="EMBL/GenBank/DDBJ databases">
        <title>Dictyobacter halimunensis sp. nov., a new member of the class Ktedonobacteria from forest soil in a geothermal area.</title>
        <authorList>
            <person name="Rachmania M.K."/>
            <person name="Ningsih F."/>
            <person name="Sakai Y."/>
            <person name="Yabe S."/>
            <person name="Yokota A."/>
            <person name="Sjamsuridzal W."/>
        </authorList>
    </citation>
    <scope>NUCLEOTIDE SEQUENCE [LARGE SCALE GENOMIC DNA]</scope>
    <source>
        <strain evidence="7 8">S3.2.2.5</strain>
    </source>
</reference>
<dbReference type="InterPro" id="IPR051013">
    <property type="entry name" value="MBL_superfamily_lactonases"/>
</dbReference>
<gene>
    <name evidence="7" type="ORF">KDH_73550</name>
</gene>
<keyword evidence="3" id="KW-0479">Metal-binding</keyword>
<comment type="caution">
    <text evidence="7">The sequence shown here is derived from an EMBL/GenBank/DDBJ whole genome shotgun (WGS) entry which is preliminary data.</text>
</comment>
<evidence type="ECO:0000256" key="1">
    <source>
        <dbReference type="ARBA" id="ARBA00001947"/>
    </source>
</evidence>
<comment type="cofactor">
    <cofactor evidence="1">
        <name>Zn(2+)</name>
        <dbReference type="ChEBI" id="CHEBI:29105"/>
    </cofactor>
</comment>
<keyword evidence="5" id="KW-0862">Zinc</keyword>
<dbReference type="RefSeq" id="WP_338257632.1">
    <property type="nucleotide sequence ID" value="NZ_BSRI01000002.1"/>
</dbReference>
<evidence type="ECO:0000256" key="3">
    <source>
        <dbReference type="ARBA" id="ARBA00022723"/>
    </source>
</evidence>
<dbReference type="PANTHER" id="PTHR42978:SF7">
    <property type="entry name" value="METALLO-HYDROLASE RV2300C-RELATED"/>
    <property type="match status" value="1"/>
</dbReference>
<sequence>MNTISQAPVRLYILQLALGAEGTPVPGYLIQTGDGKNILIDTGVPLDGSFKPNGGESIRIFSVVEQLAALGLTPADIDILICTHFDPDHAGNHDAFPSAELVVQRTHYEFALASDSPRFNLTRGHWNHPSLRYRTVGGDTELLPGVKLIETSGHVPGHQAVLVRLPRTGPMLLAIDAAALEADLNPETREYENGVDLDPAQALASARKLFDLVYRERVTLTVFGHDEKRWPELKKAPACYL</sequence>
<dbReference type="EMBL" id="BSRI01000002">
    <property type="protein sequence ID" value="GLV60536.1"/>
    <property type="molecule type" value="Genomic_DNA"/>
</dbReference>
<dbReference type="InterPro" id="IPR001279">
    <property type="entry name" value="Metallo-B-lactamas"/>
</dbReference>
<dbReference type="Pfam" id="PF00753">
    <property type="entry name" value="Lactamase_B"/>
    <property type="match status" value="1"/>
</dbReference>
<evidence type="ECO:0000256" key="5">
    <source>
        <dbReference type="ARBA" id="ARBA00022833"/>
    </source>
</evidence>
<name>A0ABQ6G1Y7_9CHLR</name>
<evidence type="ECO:0000259" key="6">
    <source>
        <dbReference type="SMART" id="SM00849"/>
    </source>
</evidence>
<dbReference type="CDD" id="cd07729">
    <property type="entry name" value="AHL_lactonase_MBL-fold"/>
    <property type="match status" value="1"/>
</dbReference>
<accession>A0ABQ6G1Y7</accession>
<comment type="similarity">
    <text evidence="2">Belongs to the metallo-beta-lactamase superfamily.</text>
</comment>
<evidence type="ECO:0000313" key="7">
    <source>
        <dbReference type="EMBL" id="GLV60536.1"/>
    </source>
</evidence>
<keyword evidence="4" id="KW-0378">Hydrolase</keyword>
<dbReference type="InterPro" id="IPR036866">
    <property type="entry name" value="RibonucZ/Hydroxyglut_hydro"/>
</dbReference>